<dbReference type="InterPro" id="IPR000157">
    <property type="entry name" value="TIR_dom"/>
</dbReference>
<comment type="caution">
    <text evidence="2">The sequence shown here is derived from an EMBL/GenBank/DDBJ whole genome shotgun (WGS) entry which is preliminary data.</text>
</comment>
<feature type="non-terminal residue" evidence="2">
    <location>
        <position position="692"/>
    </location>
</feature>
<reference evidence="3" key="1">
    <citation type="submission" date="2016-07" db="EMBL/GenBank/DDBJ databases">
        <title>Sequence Frankia sp. strain CcI1.17.</title>
        <authorList>
            <person name="Ghodhbane-Gtari F."/>
            <person name="Swanson E."/>
            <person name="Gueddou A."/>
            <person name="Morris K."/>
            <person name="Hezbri K."/>
            <person name="Ktari A."/>
            <person name="Nouioui I."/>
            <person name="Abebe-Akele F."/>
            <person name="Simpson S."/>
            <person name="Thomas K."/>
            <person name="Gtari M."/>
            <person name="Tisa L.S."/>
            <person name="Hurst S."/>
        </authorList>
    </citation>
    <scope>NUCLEOTIDE SEQUENCE [LARGE SCALE GENOMIC DNA]</scope>
    <source>
        <strain evidence="3">Cc1.17</strain>
    </source>
</reference>
<protein>
    <submittedName>
        <fullName evidence="2">GTP-binding protein</fullName>
    </submittedName>
</protein>
<name>A0A1S1RGV7_9ACTN</name>
<dbReference type="Gene3D" id="1.25.40.10">
    <property type="entry name" value="Tetratricopeptide repeat domain"/>
    <property type="match status" value="1"/>
</dbReference>
<dbReference type="Gene3D" id="3.40.50.10140">
    <property type="entry name" value="Toll/interleukin-1 receptor homology (TIR) domain"/>
    <property type="match status" value="1"/>
</dbReference>
<dbReference type="SUPFAM" id="SSF52540">
    <property type="entry name" value="P-loop containing nucleoside triphosphate hydrolases"/>
    <property type="match status" value="1"/>
</dbReference>
<dbReference type="NCBIfam" id="NF040586">
    <property type="entry name" value="FxSxx_TPR"/>
    <property type="match status" value="1"/>
</dbReference>
<sequence>MDRRDFFISHADSDLAWAEWIAQQLVEAGYTVELDVWDWVAGTNLVDAMRRALERAERVLAVYTDDYFAQRISQAEHTAAFASDRVVPVVVADCSIPELYAPLTRIELLGLEEDAARSRLLDGVSAGSRRPGSPVIFPGRVEFPRRLPRIWNVPARNPFFTGRDDLLRALDGRLRQSDAQAIAVVPLRGMGGVGKSQLAVEYAHRRAAGYEIVWWVNAENPTLATSGLVELSAALGLPAGSPAEVLRSLWSALARRTDWLLIYDNADSPPALAELRPPDSGRLLLTSRNPAFGRFADLVEVGDFDRSESVALLRHRCPALSPGQADQIAAAVGDLPLAVEQAGCFLQETGLDVADYLGLLAASPAHAGLDDPTVDRHPGLVAVVTASRARLRAASPRAAVVFDQLAFCAAELLPLTPRRPAGNSGPFGVEIGDSAATADVVRQFTSLGLARNRGTALQVHRLVQALVRSFLSDNEQAQRCQQAQELLATVRPGNHDDPTVWSSYAVLTPHVQSLVAHSCSLGVPESQDFRVLLLDVVRYLEQSGRSRDALEMSLAAYQRWSKTLGGDHPDTLTAAHRYGNALVRLGDYGAARKVFESTHAGRGRALGADHMLTLGTAANLAVVAALAGDEQAARRITEDVLNRRRRVLGPDHPDTLESASNLGAHLDNLGEWKAAWELGQDTLARRQRVLGE</sequence>
<dbReference type="Pfam" id="PF13424">
    <property type="entry name" value="TPR_12"/>
    <property type="match status" value="2"/>
</dbReference>
<dbReference type="InterPro" id="IPR053137">
    <property type="entry name" value="NLR-like"/>
</dbReference>
<dbReference type="SUPFAM" id="SSF48452">
    <property type="entry name" value="TPR-like"/>
    <property type="match status" value="1"/>
</dbReference>
<proteinExistence type="predicted"/>
<gene>
    <name evidence="2" type="ORF">CC117_32005</name>
</gene>
<dbReference type="EMBL" id="MBLM01000012">
    <property type="protein sequence ID" value="OHV45237.1"/>
    <property type="molecule type" value="Genomic_DNA"/>
</dbReference>
<accession>A0A1S1RGV7</accession>
<evidence type="ECO:0000313" key="2">
    <source>
        <dbReference type="EMBL" id="OHV45237.1"/>
    </source>
</evidence>
<keyword evidence="3" id="KW-1185">Reference proteome</keyword>
<dbReference type="Gene3D" id="3.40.50.300">
    <property type="entry name" value="P-loop containing nucleotide triphosphate hydrolases"/>
    <property type="match status" value="1"/>
</dbReference>
<dbReference type="AlphaFoldDB" id="A0A1S1RGV7"/>
<dbReference type="PANTHER" id="PTHR46082:SF6">
    <property type="entry name" value="AAA+ ATPASE DOMAIN-CONTAINING PROTEIN-RELATED"/>
    <property type="match status" value="1"/>
</dbReference>
<dbReference type="PROSITE" id="PS50104">
    <property type="entry name" value="TIR"/>
    <property type="match status" value="1"/>
</dbReference>
<organism evidence="2 3">
    <name type="scientific">Parafrankia colletiae</name>
    <dbReference type="NCBI Taxonomy" id="573497"/>
    <lineage>
        <taxon>Bacteria</taxon>
        <taxon>Bacillati</taxon>
        <taxon>Actinomycetota</taxon>
        <taxon>Actinomycetes</taxon>
        <taxon>Frankiales</taxon>
        <taxon>Frankiaceae</taxon>
        <taxon>Parafrankia</taxon>
    </lineage>
</organism>
<dbReference type="InterPro" id="IPR027417">
    <property type="entry name" value="P-loop_NTPase"/>
</dbReference>
<dbReference type="Pfam" id="PF13676">
    <property type="entry name" value="TIR_2"/>
    <property type="match status" value="1"/>
</dbReference>
<evidence type="ECO:0000313" key="3">
    <source>
        <dbReference type="Proteomes" id="UP000179627"/>
    </source>
</evidence>
<dbReference type="InterPro" id="IPR035897">
    <property type="entry name" value="Toll_tir_struct_dom_sf"/>
</dbReference>
<dbReference type="SUPFAM" id="SSF52200">
    <property type="entry name" value="Toll/Interleukin receptor TIR domain"/>
    <property type="match status" value="1"/>
</dbReference>
<dbReference type="PANTHER" id="PTHR46082">
    <property type="entry name" value="ATP/GTP-BINDING PROTEIN-RELATED"/>
    <property type="match status" value="1"/>
</dbReference>
<evidence type="ECO:0000259" key="1">
    <source>
        <dbReference type="PROSITE" id="PS50104"/>
    </source>
</evidence>
<dbReference type="InterPro" id="IPR011990">
    <property type="entry name" value="TPR-like_helical_dom_sf"/>
</dbReference>
<feature type="domain" description="TIR" evidence="1">
    <location>
        <begin position="2"/>
        <end position="128"/>
    </location>
</feature>
<dbReference type="Proteomes" id="UP000179627">
    <property type="component" value="Unassembled WGS sequence"/>
</dbReference>
<dbReference type="GO" id="GO:0007165">
    <property type="term" value="P:signal transduction"/>
    <property type="evidence" value="ECO:0007669"/>
    <property type="project" value="InterPro"/>
</dbReference>